<dbReference type="Proteomes" id="UP000297777">
    <property type="component" value="Unassembled WGS sequence"/>
</dbReference>
<gene>
    <name evidence="2" type="ORF">BTUL_0056g00010</name>
</gene>
<feature type="region of interest" description="Disordered" evidence="1">
    <location>
        <begin position="1"/>
        <end position="33"/>
    </location>
</feature>
<protein>
    <recommendedName>
        <fullName evidence="4">F-box domain-containing protein</fullName>
    </recommendedName>
</protein>
<proteinExistence type="predicted"/>
<sequence length="557" mass="64076">MSPTEKRSTKKMLQKQSQKIDRDNGQFSERNAPQALIRKRKAPFAAESTSKLERMPLEIRREILKYLLLNPELGTASCIHSDEGWGSKIKYELQPAILRVCKEFHAEGVEMLYGENCFFIECVLPARDHLLHRCALTRFCEVACPESLHSSRELAINHLRTVPGVKRIRHWRILIAPMRISARNNVINLCRSICHNGIKSMEFVIAPWDNLEYPNLSRAGPGESAAENETTAKIIQHVLSPLEILRCAGKVVIRGADPEEVPDFLFREDRQGYDYYSWVSEALWRITAPRGRVLLPKTMYLTHLIKLLQSDSEVEHFHEVFYAFLNYAQTFERIYEFQKDTTGDNLYQSPYVAKNPFRGTHPVESALLKALHMQMNEEAGVQDISELKILRSNAIQFLERQYQRIQQAANDLVRFVKDQKVSGGLLDPVKPSPFESSPGVQSEGLVLLKNYAESFDRDLTTATKIAICRLNGQYEKRFEVFPREIAIKKCTNAYRAVDDMDIQYLAIRNARKRLFEWDLKGPGYTAEIDVEPLRCDARIVWDKVEPDMDVKKAEILG</sequence>
<dbReference type="AlphaFoldDB" id="A0A4Z1EPE2"/>
<name>A0A4Z1EPE2_9HELO</name>
<dbReference type="EMBL" id="PQXH01000056">
    <property type="protein sequence ID" value="TGO14194.1"/>
    <property type="molecule type" value="Genomic_DNA"/>
</dbReference>
<accession>A0A4Z1EPE2</accession>
<comment type="caution">
    <text evidence="2">The sequence shown here is derived from an EMBL/GenBank/DDBJ whole genome shotgun (WGS) entry which is preliminary data.</text>
</comment>
<evidence type="ECO:0000313" key="3">
    <source>
        <dbReference type="Proteomes" id="UP000297777"/>
    </source>
</evidence>
<organism evidence="2 3">
    <name type="scientific">Botrytis tulipae</name>
    <dbReference type="NCBI Taxonomy" id="87230"/>
    <lineage>
        <taxon>Eukaryota</taxon>
        <taxon>Fungi</taxon>
        <taxon>Dikarya</taxon>
        <taxon>Ascomycota</taxon>
        <taxon>Pezizomycotina</taxon>
        <taxon>Leotiomycetes</taxon>
        <taxon>Helotiales</taxon>
        <taxon>Sclerotiniaceae</taxon>
        <taxon>Botrytis</taxon>
    </lineage>
</organism>
<evidence type="ECO:0000256" key="1">
    <source>
        <dbReference type="SAM" id="MobiDB-lite"/>
    </source>
</evidence>
<dbReference type="OrthoDB" id="3523008at2759"/>
<reference evidence="2 3" key="1">
    <citation type="submission" date="2017-12" db="EMBL/GenBank/DDBJ databases">
        <title>Comparative genomics of Botrytis spp.</title>
        <authorList>
            <person name="Valero-Jimenez C.A."/>
            <person name="Tapia P."/>
            <person name="Veloso J."/>
            <person name="Silva-Moreno E."/>
            <person name="Staats M."/>
            <person name="Valdes J.H."/>
            <person name="Van Kan J.A.L."/>
        </authorList>
    </citation>
    <scope>NUCLEOTIDE SEQUENCE [LARGE SCALE GENOMIC DNA]</scope>
    <source>
        <strain evidence="2 3">Bt9001</strain>
    </source>
</reference>
<evidence type="ECO:0008006" key="4">
    <source>
        <dbReference type="Google" id="ProtNLM"/>
    </source>
</evidence>
<keyword evidence="3" id="KW-1185">Reference proteome</keyword>
<evidence type="ECO:0000313" key="2">
    <source>
        <dbReference type="EMBL" id="TGO14194.1"/>
    </source>
</evidence>